<reference evidence="12" key="1">
    <citation type="submission" date="2023-03" db="EMBL/GenBank/DDBJ databases">
        <title>Massive genome expansion in bonnet fungi (Mycena s.s.) driven by repeated elements and novel gene families across ecological guilds.</title>
        <authorList>
            <consortium name="Lawrence Berkeley National Laboratory"/>
            <person name="Harder C.B."/>
            <person name="Miyauchi S."/>
            <person name="Viragh M."/>
            <person name="Kuo A."/>
            <person name="Thoen E."/>
            <person name="Andreopoulos B."/>
            <person name="Lu D."/>
            <person name="Skrede I."/>
            <person name="Drula E."/>
            <person name="Henrissat B."/>
            <person name="Morin E."/>
            <person name="Kohler A."/>
            <person name="Barry K."/>
            <person name="LaButti K."/>
            <person name="Morin E."/>
            <person name="Salamov A."/>
            <person name="Lipzen A."/>
            <person name="Mereny Z."/>
            <person name="Hegedus B."/>
            <person name="Baldrian P."/>
            <person name="Stursova M."/>
            <person name="Weitz H."/>
            <person name="Taylor A."/>
            <person name="Grigoriev I.V."/>
            <person name="Nagy L.G."/>
            <person name="Martin F."/>
            <person name="Kauserud H."/>
        </authorList>
    </citation>
    <scope>NUCLEOTIDE SEQUENCE</scope>
    <source>
        <strain evidence="12">CBHHK188m</strain>
    </source>
</reference>
<dbReference type="PROSITE" id="PS50157">
    <property type="entry name" value="ZINC_FINGER_C2H2_2"/>
    <property type="match status" value="2"/>
</dbReference>
<evidence type="ECO:0000256" key="4">
    <source>
        <dbReference type="ARBA" id="ARBA00022771"/>
    </source>
</evidence>
<feature type="compositionally biased region" description="Gly residues" evidence="10">
    <location>
        <begin position="555"/>
        <end position="583"/>
    </location>
</feature>
<dbReference type="Gene3D" id="3.30.160.60">
    <property type="entry name" value="Classic Zinc Finger"/>
    <property type="match status" value="2"/>
</dbReference>
<comment type="caution">
    <text evidence="12">The sequence shown here is derived from an EMBL/GenBank/DDBJ whole genome shotgun (WGS) entry which is preliminary data.</text>
</comment>
<evidence type="ECO:0000256" key="9">
    <source>
        <dbReference type="PROSITE-ProRule" id="PRU00042"/>
    </source>
</evidence>
<evidence type="ECO:0000256" key="3">
    <source>
        <dbReference type="ARBA" id="ARBA00022737"/>
    </source>
</evidence>
<feature type="compositionally biased region" description="Low complexity" evidence="10">
    <location>
        <begin position="387"/>
        <end position="398"/>
    </location>
</feature>
<sequence length="824" mass="84027">MGGDHKCPVCQATFTRPQHVARHMRSHTGDRPYKCQHCGDQFARSDLLSRHVNKCHAAEKARDHSHTGARAWVCAAAIPIAGRLGAVRAPDPGRRPGPAQGLDGGDARDDEQAGVRPVRAEQLAVRREQSVLGRIWCGLSSGMCARLGVRPVLDSGIPGGAESFALSKCISRKTRCTFVQFHRQTAPVGPGHPSSLAAQPSAHTQTLPSLSSLPPLPGLASAGGSLSSSLSSSSSLSAHGAHGLTLTHPSHGLAGLGHLQGQGQGQPALSANSPHPLLALSHQQQHAPLSHPHEPPPFLYAQQAASGGGGPYAFPSSARDSGGSSASSPTSGYAEYDSYGGGERRLPSRDGVGERESVYYPSGAYYGEYRGEHAFDGREFDRRSEHSSVSGGSRPQSSAGAGDYSPYLPNGHEHGRQHAPAPLDLQHAEMQGQRGEFSSAFGLMSLDDPSVLAGLAADGVPFFASAQGRAHGADGEKRMQLVPPLAYQAYPGGGGGGGGAGAQTPSTREAETRELREFWRAYMRTPLTGPGDASGALGMQTPCASAAGAAGPLGSGSGSGGGNGNGSGGGNGNGSGGGNGNGGRRYRVASLPSAKTPEGGMEGASYAAHQAQGGGQQQAQQGRTMHNADDLRSYEAAVLARKAPELTLRKPGRRPTTSAGAAAPLPPPFEFGREGASQSSLAGAFGFSAQGFAAAPPSVPGTPSSVSASASEDGDEEHAGAAARPSFKRLPSQTLGPPQAKRRRDRPAELGLGAGLGMTTPGAGAGPGGALAGGGLGEVREGLPSVNAYPDRPMIGLRGPPAHPQRRARRLSAPTSPTAPGFVI</sequence>
<feature type="compositionally biased region" description="Low complexity" evidence="10">
    <location>
        <begin position="316"/>
        <end position="334"/>
    </location>
</feature>
<evidence type="ECO:0000256" key="1">
    <source>
        <dbReference type="ARBA" id="ARBA00004123"/>
    </source>
</evidence>
<dbReference type="EMBL" id="JARJLG010000234">
    <property type="protein sequence ID" value="KAJ7724815.1"/>
    <property type="molecule type" value="Genomic_DNA"/>
</dbReference>
<feature type="compositionally biased region" description="Gly residues" evidence="10">
    <location>
        <begin position="492"/>
        <end position="501"/>
    </location>
</feature>
<dbReference type="FunFam" id="3.30.160.60:FF:000145">
    <property type="entry name" value="Zinc finger protein 574"/>
    <property type="match status" value="1"/>
</dbReference>
<dbReference type="Pfam" id="PF00096">
    <property type="entry name" value="zf-C2H2"/>
    <property type="match status" value="1"/>
</dbReference>
<feature type="region of interest" description="Disordered" evidence="10">
    <location>
        <begin position="86"/>
        <end position="116"/>
    </location>
</feature>
<accession>A0AAD7HNR4</accession>
<keyword evidence="8" id="KW-0539">Nucleus</keyword>
<evidence type="ECO:0000256" key="7">
    <source>
        <dbReference type="ARBA" id="ARBA00023163"/>
    </source>
</evidence>
<dbReference type="AlphaFoldDB" id="A0AAD7HNR4"/>
<feature type="region of interest" description="Disordered" evidence="10">
    <location>
        <begin position="492"/>
        <end position="511"/>
    </location>
</feature>
<evidence type="ECO:0000256" key="6">
    <source>
        <dbReference type="ARBA" id="ARBA00023015"/>
    </source>
</evidence>
<keyword evidence="5" id="KW-0862">Zinc</keyword>
<feature type="region of interest" description="Disordered" evidence="10">
    <location>
        <begin position="645"/>
        <end position="678"/>
    </location>
</feature>
<comment type="subcellular location">
    <subcellularLocation>
        <location evidence="1">Nucleus</location>
    </subcellularLocation>
</comment>
<dbReference type="InterPro" id="IPR036236">
    <property type="entry name" value="Znf_C2H2_sf"/>
</dbReference>
<dbReference type="PROSITE" id="PS00028">
    <property type="entry name" value="ZINC_FINGER_C2H2_1"/>
    <property type="match status" value="2"/>
</dbReference>
<keyword evidence="13" id="KW-1185">Reference proteome</keyword>
<feature type="compositionally biased region" description="Gly residues" evidence="10">
    <location>
        <begin position="763"/>
        <end position="777"/>
    </location>
</feature>
<organism evidence="12 13">
    <name type="scientific">Mycena maculata</name>
    <dbReference type="NCBI Taxonomy" id="230809"/>
    <lineage>
        <taxon>Eukaryota</taxon>
        <taxon>Fungi</taxon>
        <taxon>Dikarya</taxon>
        <taxon>Basidiomycota</taxon>
        <taxon>Agaricomycotina</taxon>
        <taxon>Agaricomycetes</taxon>
        <taxon>Agaricomycetidae</taxon>
        <taxon>Agaricales</taxon>
        <taxon>Marasmiineae</taxon>
        <taxon>Mycenaceae</taxon>
        <taxon>Mycena</taxon>
    </lineage>
</organism>
<dbReference type="FunFam" id="3.30.160.60:FF:000100">
    <property type="entry name" value="Zinc finger 45-like"/>
    <property type="match status" value="1"/>
</dbReference>
<evidence type="ECO:0000259" key="11">
    <source>
        <dbReference type="PROSITE" id="PS50157"/>
    </source>
</evidence>
<name>A0AAD7HNR4_9AGAR</name>
<dbReference type="GO" id="GO:0005634">
    <property type="term" value="C:nucleus"/>
    <property type="evidence" value="ECO:0007669"/>
    <property type="project" value="UniProtKB-SubCell"/>
</dbReference>
<feature type="domain" description="C2H2-type" evidence="11">
    <location>
        <begin position="5"/>
        <end position="32"/>
    </location>
</feature>
<feature type="compositionally biased region" description="Low complexity" evidence="10">
    <location>
        <begin position="607"/>
        <end position="622"/>
    </location>
</feature>
<dbReference type="Proteomes" id="UP001215280">
    <property type="component" value="Unassembled WGS sequence"/>
</dbReference>
<proteinExistence type="predicted"/>
<dbReference type="SMART" id="SM00355">
    <property type="entry name" value="ZnF_C2H2"/>
    <property type="match status" value="2"/>
</dbReference>
<dbReference type="GO" id="GO:0008270">
    <property type="term" value="F:zinc ion binding"/>
    <property type="evidence" value="ECO:0007669"/>
    <property type="project" value="UniProtKB-KW"/>
</dbReference>
<protein>
    <recommendedName>
        <fullName evidence="11">C2H2-type domain-containing protein</fullName>
    </recommendedName>
</protein>
<feature type="compositionally biased region" description="Basic and acidic residues" evidence="10">
    <location>
        <begin position="342"/>
        <end position="355"/>
    </location>
</feature>
<keyword evidence="6" id="KW-0805">Transcription regulation</keyword>
<evidence type="ECO:0000256" key="10">
    <source>
        <dbReference type="SAM" id="MobiDB-lite"/>
    </source>
</evidence>
<evidence type="ECO:0000256" key="8">
    <source>
        <dbReference type="ARBA" id="ARBA00023242"/>
    </source>
</evidence>
<feature type="compositionally biased region" description="Polar residues" evidence="10">
    <location>
        <begin position="196"/>
        <end position="206"/>
    </location>
</feature>
<keyword evidence="2" id="KW-0479">Metal-binding</keyword>
<feature type="region of interest" description="Disordered" evidence="10">
    <location>
        <begin position="252"/>
        <end position="355"/>
    </location>
</feature>
<evidence type="ECO:0000256" key="2">
    <source>
        <dbReference type="ARBA" id="ARBA00022723"/>
    </source>
</evidence>
<feature type="region of interest" description="Disordered" evidence="10">
    <location>
        <begin position="691"/>
        <end position="824"/>
    </location>
</feature>
<feature type="region of interest" description="Disordered" evidence="10">
    <location>
        <begin position="555"/>
        <end position="630"/>
    </location>
</feature>
<evidence type="ECO:0000313" key="12">
    <source>
        <dbReference type="EMBL" id="KAJ7724815.1"/>
    </source>
</evidence>
<feature type="region of interest" description="Disordered" evidence="10">
    <location>
        <begin position="379"/>
        <end position="419"/>
    </location>
</feature>
<evidence type="ECO:0000313" key="13">
    <source>
        <dbReference type="Proteomes" id="UP001215280"/>
    </source>
</evidence>
<gene>
    <name evidence="12" type="ORF">DFH07DRAFT_1003554</name>
</gene>
<dbReference type="PANTHER" id="PTHR47660">
    <property type="entry name" value="TRANSCRIPTION FACTOR WITH C2H2 AND ZN(2)-CYS(6) DNA BINDING DOMAIN (EUROFUNG)-RELATED-RELATED"/>
    <property type="match status" value="1"/>
</dbReference>
<keyword evidence="4 9" id="KW-0863">Zinc-finger</keyword>
<dbReference type="SUPFAM" id="SSF57667">
    <property type="entry name" value="beta-beta-alpha zinc fingers"/>
    <property type="match status" value="1"/>
</dbReference>
<feature type="compositionally biased region" description="Gly residues" evidence="10">
    <location>
        <begin position="254"/>
        <end position="264"/>
    </location>
</feature>
<evidence type="ECO:0000256" key="5">
    <source>
        <dbReference type="ARBA" id="ARBA00022833"/>
    </source>
</evidence>
<dbReference type="InterPro" id="IPR013087">
    <property type="entry name" value="Znf_C2H2_type"/>
</dbReference>
<dbReference type="PANTHER" id="PTHR47660:SF2">
    <property type="entry name" value="TRANSCRIPTION FACTOR WITH C2H2 AND ZN(2)-CYS(6) DNA BINDING DOMAIN (EUROFUNG)"/>
    <property type="match status" value="1"/>
</dbReference>
<feature type="compositionally biased region" description="Low complexity" evidence="10">
    <location>
        <begin position="691"/>
        <end position="711"/>
    </location>
</feature>
<keyword evidence="7" id="KW-0804">Transcription</keyword>
<feature type="region of interest" description="Disordered" evidence="10">
    <location>
        <begin position="186"/>
        <end position="215"/>
    </location>
</feature>
<feature type="domain" description="C2H2-type" evidence="11">
    <location>
        <begin position="33"/>
        <end position="61"/>
    </location>
</feature>
<keyword evidence="3" id="KW-0677">Repeat</keyword>